<sequence length="104" mass="10792">VVAALFLVATGGNFTRREIADHLGVTKSPALRAAEDALADLPEARCSAEAAASLSHGNPAQVLTSEAEFGDEAWASHQGRAVALGTYRAGMLHPSRVIVTGPRD</sequence>
<evidence type="ECO:0000313" key="1">
    <source>
        <dbReference type="EMBL" id="KKK89146.1"/>
    </source>
</evidence>
<feature type="non-terminal residue" evidence="1">
    <location>
        <position position="1"/>
    </location>
</feature>
<reference evidence="1" key="1">
    <citation type="journal article" date="2015" name="Nature">
        <title>Complex archaea that bridge the gap between prokaryotes and eukaryotes.</title>
        <authorList>
            <person name="Spang A."/>
            <person name="Saw J.H."/>
            <person name="Jorgensen S.L."/>
            <person name="Zaremba-Niedzwiedzka K."/>
            <person name="Martijn J."/>
            <person name="Lind A.E."/>
            <person name="van Eijk R."/>
            <person name="Schleper C."/>
            <person name="Guy L."/>
            <person name="Ettema T.J."/>
        </authorList>
    </citation>
    <scope>NUCLEOTIDE SEQUENCE</scope>
</reference>
<comment type="caution">
    <text evidence="1">The sequence shown here is derived from an EMBL/GenBank/DDBJ whole genome shotgun (WGS) entry which is preliminary data.</text>
</comment>
<dbReference type="AlphaFoldDB" id="A0A0F9BXH6"/>
<name>A0A0F9BXH6_9ZZZZ</name>
<proteinExistence type="predicted"/>
<organism evidence="1">
    <name type="scientific">marine sediment metagenome</name>
    <dbReference type="NCBI Taxonomy" id="412755"/>
    <lineage>
        <taxon>unclassified sequences</taxon>
        <taxon>metagenomes</taxon>
        <taxon>ecological metagenomes</taxon>
    </lineage>
</organism>
<protein>
    <submittedName>
        <fullName evidence="1">Uncharacterized protein</fullName>
    </submittedName>
</protein>
<gene>
    <name evidence="1" type="ORF">LCGC14_2736070</name>
</gene>
<accession>A0A0F9BXH6</accession>
<dbReference type="EMBL" id="LAZR01049648">
    <property type="protein sequence ID" value="KKK89146.1"/>
    <property type="molecule type" value="Genomic_DNA"/>
</dbReference>